<protein>
    <recommendedName>
        <fullName evidence="3">HNH endonuclease</fullName>
    </recommendedName>
</protein>
<name>A0ABQ6XLC0_STRFR</name>
<evidence type="ECO:0000313" key="1">
    <source>
        <dbReference type="EMBL" id="KAF0646583.1"/>
    </source>
</evidence>
<dbReference type="Proteomes" id="UP000731519">
    <property type="component" value="Unassembled WGS sequence"/>
</dbReference>
<reference evidence="1 2" key="1">
    <citation type="submission" date="2013-05" db="EMBL/GenBank/DDBJ databases">
        <title>Genome Sequence of Streptomyces fradiae.</title>
        <authorList>
            <person name="Kirby R."/>
        </authorList>
    </citation>
    <scope>NUCLEOTIDE SEQUENCE [LARGE SCALE GENOMIC DNA]</scope>
    <source>
        <strain evidence="1 2">ATCC 10745</strain>
    </source>
</reference>
<accession>A0ABQ6XLC0</accession>
<evidence type="ECO:0000313" key="2">
    <source>
        <dbReference type="Proteomes" id="UP000731519"/>
    </source>
</evidence>
<organism evidence="1 2">
    <name type="scientific">Streptomyces fradiae ATCC 10745 = DSM 40063</name>
    <dbReference type="NCBI Taxonomy" id="1319510"/>
    <lineage>
        <taxon>Bacteria</taxon>
        <taxon>Bacillati</taxon>
        <taxon>Actinomycetota</taxon>
        <taxon>Actinomycetes</taxon>
        <taxon>Kitasatosporales</taxon>
        <taxon>Streptomycetaceae</taxon>
        <taxon>Streptomyces</taxon>
    </lineage>
</organism>
<dbReference type="RefSeq" id="WP_031132943.1">
    <property type="nucleotide sequence ID" value="NZ_ASYR01000050.1"/>
</dbReference>
<sequence>MTTTVIPHTLNHPTTSDYRTLTPTAQALFDRAQELADNTVDAREYNAFMQIAAHAAGLPTTPGAEVVHCACPTCHCAQIFPTDLPGLHTVETTDYNLPRLQCPTCTDAHPTPHDD</sequence>
<comment type="caution">
    <text evidence="1">The sequence shown here is derived from an EMBL/GenBank/DDBJ whole genome shotgun (WGS) entry which is preliminary data.</text>
</comment>
<dbReference type="EMBL" id="ASYR01000050">
    <property type="protein sequence ID" value="KAF0646583.1"/>
    <property type="molecule type" value="Genomic_DNA"/>
</dbReference>
<keyword evidence="2" id="KW-1185">Reference proteome</keyword>
<proteinExistence type="predicted"/>
<gene>
    <name evidence="1" type="ORF">K701_27935</name>
</gene>
<evidence type="ECO:0008006" key="3">
    <source>
        <dbReference type="Google" id="ProtNLM"/>
    </source>
</evidence>